<proteinExistence type="predicted"/>
<sequence length="379" mass="43641">MEKPLPYPKIYSRKEKEKQYGRFMDIFKQLEIKIPFSEALQQMPAYEKFMKELLTKKRKYIEEETIEVQGNCSAITQKLFPPKFKDPGSFTIPCTIGKLVIGKALIDLGASINLMPLSLFKKIGELELKATRMTLQLADISIKYPHAIVEDVLVQIDKFVFPMDFVIIEMEADVDVPLILGRPFMKTASVLIDVDDGKFKVRVQDEEVNFNVFEAMSHSSDEGEFFKVDVLDEVCTRVEREIHISSPLMKTLIYARESLNEEEDRILDDCLTNLDVLKEIPLHEEKVEDLKTCDSVEEKKVELKMLPSHLKYVFLEEGNNKPVIISSSLTIDEEKKLMEVLRNNKGVVGWSISDLKGISPTYCMHKIFMEEDFKPVTQP</sequence>
<name>A0A3Q0FD00_VIGRR</name>
<dbReference type="OrthoDB" id="1436742at2759"/>
<dbReference type="PANTHER" id="PTHR33067:SF35">
    <property type="entry name" value="ASPARTIC PEPTIDASE DDI1-TYPE DOMAIN-CONTAINING PROTEIN"/>
    <property type="match status" value="1"/>
</dbReference>
<gene>
    <name evidence="2" type="primary">LOC111242492</name>
</gene>
<evidence type="ECO:0000313" key="1">
    <source>
        <dbReference type="Proteomes" id="UP000087766"/>
    </source>
</evidence>
<protein>
    <submittedName>
        <fullName evidence="2">Uncharacterized protein LOC111242492</fullName>
    </submittedName>
</protein>
<dbReference type="CDD" id="cd00303">
    <property type="entry name" value="retropepsin_like"/>
    <property type="match status" value="1"/>
</dbReference>
<reference evidence="1" key="1">
    <citation type="journal article" date="2014" name="Nat. Commun.">
        <title>Genome sequence of mungbean and insights into evolution within Vigna species.</title>
        <authorList>
            <person name="Kang Y.J."/>
            <person name="Kim S.K."/>
            <person name="Kim M.Y."/>
            <person name="Lestari P."/>
            <person name="Kim K.H."/>
            <person name="Ha B.K."/>
            <person name="Jun T.H."/>
            <person name="Hwang W.J."/>
            <person name="Lee T."/>
            <person name="Lee J."/>
            <person name="Shim S."/>
            <person name="Yoon M.Y."/>
            <person name="Jang Y.E."/>
            <person name="Han K.S."/>
            <person name="Taeprayoon P."/>
            <person name="Yoon N."/>
            <person name="Somta P."/>
            <person name="Tanya P."/>
            <person name="Kim K.S."/>
            <person name="Gwag J.G."/>
            <person name="Moon J.K."/>
            <person name="Lee Y.H."/>
            <person name="Park B.S."/>
            <person name="Bombarely A."/>
            <person name="Doyle J.J."/>
            <person name="Jackson S.A."/>
            <person name="Schafleitner R."/>
            <person name="Srinives P."/>
            <person name="Varshney R.K."/>
            <person name="Lee S.H."/>
        </authorList>
    </citation>
    <scope>NUCLEOTIDE SEQUENCE [LARGE SCALE GENOMIC DNA]</scope>
    <source>
        <strain evidence="1">cv. VC1973A</strain>
    </source>
</reference>
<dbReference type="KEGG" id="vra:111242492"/>
<reference evidence="2" key="2">
    <citation type="submission" date="2025-08" db="UniProtKB">
        <authorList>
            <consortium name="RefSeq"/>
        </authorList>
    </citation>
    <scope>IDENTIFICATION</scope>
    <source>
        <tissue evidence="2">Leaf</tissue>
    </source>
</reference>
<dbReference type="InterPro" id="IPR021109">
    <property type="entry name" value="Peptidase_aspartic_dom_sf"/>
</dbReference>
<dbReference type="RefSeq" id="XP_022641653.1">
    <property type="nucleotide sequence ID" value="XM_022785932.1"/>
</dbReference>
<dbReference type="Gene3D" id="2.40.70.10">
    <property type="entry name" value="Acid Proteases"/>
    <property type="match status" value="1"/>
</dbReference>
<accession>A0A3Q0FD00</accession>
<dbReference type="SUPFAM" id="SSF50630">
    <property type="entry name" value="Acid proteases"/>
    <property type="match status" value="1"/>
</dbReference>
<dbReference type="PANTHER" id="PTHR33067">
    <property type="entry name" value="RNA-DIRECTED DNA POLYMERASE-RELATED"/>
    <property type="match status" value="1"/>
</dbReference>
<dbReference type="Proteomes" id="UP000087766">
    <property type="component" value="Chromosome 9"/>
</dbReference>
<organism evidence="1 2">
    <name type="scientific">Vigna radiata var. radiata</name>
    <name type="common">Mung bean</name>
    <name type="synonym">Phaseolus aureus</name>
    <dbReference type="NCBI Taxonomy" id="3916"/>
    <lineage>
        <taxon>Eukaryota</taxon>
        <taxon>Viridiplantae</taxon>
        <taxon>Streptophyta</taxon>
        <taxon>Embryophyta</taxon>
        <taxon>Tracheophyta</taxon>
        <taxon>Spermatophyta</taxon>
        <taxon>Magnoliopsida</taxon>
        <taxon>eudicotyledons</taxon>
        <taxon>Gunneridae</taxon>
        <taxon>Pentapetalae</taxon>
        <taxon>rosids</taxon>
        <taxon>fabids</taxon>
        <taxon>Fabales</taxon>
        <taxon>Fabaceae</taxon>
        <taxon>Papilionoideae</taxon>
        <taxon>50 kb inversion clade</taxon>
        <taxon>NPAAA clade</taxon>
        <taxon>indigoferoid/millettioid clade</taxon>
        <taxon>Phaseoleae</taxon>
        <taxon>Vigna</taxon>
    </lineage>
</organism>
<dbReference type="AlphaFoldDB" id="A0A3Q0FD00"/>
<evidence type="ECO:0000313" key="2">
    <source>
        <dbReference type="RefSeq" id="XP_022641653.1"/>
    </source>
</evidence>
<dbReference type="GeneID" id="111242492"/>
<keyword evidence="1" id="KW-1185">Reference proteome</keyword>